<proteinExistence type="predicted"/>
<feature type="domain" description="ABC transporter" evidence="5">
    <location>
        <begin position="39"/>
        <end position="275"/>
    </location>
</feature>
<keyword evidence="1" id="KW-0813">Transport</keyword>
<dbReference type="SMART" id="SM00382">
    <property type="entry name" value="AAA"/>
    <property type="match status" value="1"/>
</dbReference>
<dbReference type="InterPro" id="IPR003593">
    <property type="entry name" value="AAA+_ATPase"/>
</dbReference>
<dbReference type="PROSITE" id="PS00211">
    <property type="entry name" value="ABC_TRANSPORTER_1"/>
    <property type="match status" value="1"/>
</dbReference>
<protein>
    <submittedName>
        <fullName evidence="6">ABC transporter ATP-binding protein</fullName>
    </submittedName>
</protein>
<dbReference type="EMBL" id="JAUHJQ010000001">
    <property type="protein sequence ID" value="MDN4171892.1"/>
    <property type="molecule type" value="Genomic_DNA"/>
</dbReference>
<keyword evidence="3 6" id="KW-0067">ATP-binding</keyword>
<dbReference type="PROSITE" id="PS50893">
    <property type="entry name" value="ABC_TRANSPORTER_2"/>
    <property type="match status" value="1"/>
</dbReference>
<evidence type="ECO:0000256" key="3">
    <source>
        <dbReference type="ARBA" id="ARBA00022840"/>
    </source>
</evidence>
<dbReference type="Gene3D" id="3.40.50.300">
    <property type="entry name" value="P-loop containing nucleotide triphosphate hydrolases"/>
    <property type="match status" value="1"/>
</dbReference>
<sequence>MRTLTRTTNRTGGHATSAAGEPAGAPTDRPAGVPASTAVVLDDVHKTYPGAEPVHALRGLSLALPTGSFTAVMGASGSGKSTFLHCAAGLDTPTRGRVVVGGHDLAGLSADALTRFRRDHVGFVFQAYNLVSHLNVVENVQLPLLLAGRTPDPARQAGLVEALGLGGLEQRRPSELSGGQAQRVAIARALVTGPDVVFADEPTGALDSATGRQVLAALRSTAERFGQTVVLVTHDPTVAATADTVLVLADGRLVDRVEHPTTDLVAGRVLRAAGA</sequence>
<dbReference type="PANTHER" id="PTHR24220:SF685">
    <property type="entry name" value="ABC TRANSPORTER RELATED"/>
    <property type="match status" value="1"/>
</dbReference>
<dbReference type="Pfam" id="PF00005">
    <property type="entry name" value="ABC_tran"/>
    <property type="match status" value="1"/>
</dbReference>
<dbReference type="InterPro" id="IPR017871">
    <property type="entry name" value="ABC_transporter-like_CS"/>
</dbReference>
<dbReference type="InterPro" id="IPR015854">
    <property type="entry name" value="ABC_transpr_LolD-like"/>
</dbReference>
<evidence type="ECO:0000313" key="7">
    <source>
        <dbReference type="Proteomes" id="UP001168620"/>
    </source>
</evidence>
<evidence type="ECO:0000256" key="1">
    <source>
        <dbReference type="ARBA" id="ARBA00022448"/>
    </source>
</evidence>
<name>A0ABT8FB28_9ACTN</name>
<feature type="region of interest" description="Disordered" evidence="4">
    <location>
        <begin position="1"/>
        <end position="33"/>
    </location>
</feature>
<dbReference type="InterPro" id="IPR027417">
    <property type="entry name" value="P-loop_NTPase"/>
</dbReference>
<dbReference type="InterPro" id="IPR003439">
    <property type="entry name" value="ABC_transporter-like_ATP-bd"/>
</dbReference>
<evidence type="ECO:0000256" key="4">
    <source>
        <dbReference type="SAM" id="MobiDB-lite"/>
    </source>
</evidence>
<reference evidence="6" key="1">
    <citation type="submission" date="2023-06" db="EMBL/GenBank/DDBJ databases">
        <title>Draft genome sequence of Nocardioides sp. SOB77.</title>
        <authorList>
            <person name="Zhang G."/>
        </authorList>
    </citation>
    <scope>NUCLEOTIDE SEQUENCE</scope>
    <source>
        <strain evidence="6">SOB77</strain>
    </source>
</reference>
<dbReference type="PANTHER" id="PTHR24220">
    <property type="entry name" value="IMPORT ATP-BINDING PROTEIN"/>
    <property type="match status" value="1"/>
</dbReference>
<comment type="caution">
    <text evidence="6">The sequence shown here is derived from an EMBL/GenBank/DDBJ whole genome shotgun (WGS) entry which is preliminary data.</text>
</comment>
<dbReference type="CDD" id="cd03255">
    <property type="entry name" value="ABC_MJ0796_LolCDE_FtsE"/>
    <property type="match status" value="1"/>
</dbReference>
<dbReference type="InterPro" id="IPR017911">
    <property type="entry name" value="MacB-like_ATP-bd"/>
</dbReference>
<keyword evidence="7" id="KW-1185">Reference proteome</keyword>
<organism evidence="6 7">
    <name type="scientific">Nocardioides oceani</name>
    <dbReference type="NCBI Taxonomy" id="3058369"/>
    <lineage>
        <taxon>Bacteria</taxon>
        <taxon>Bacillati</taxon>
        <taxon>Actinomycetota</taxon>
        <taxon>Actinomycetes</taxon>
        <taxon>Propionibacteriales</taxon>
        <taxon>Nocardioidaceae</taxon>
        <taxon>Nocardioides</taxon>
    </lineage>
</organism>
<dbReference type="GO" id="GO:0005524">
    <property type="term" value="F:ATP binding"/>
    <property type="evidence" value="ECO:0007669"/>
    <property type="project" value="UniProtKB-KW"/>
</dbReference>
<dbReference type="SUPFAM" id="SSF52540">
    <property type="entry name" value="P-loop containing nucleoside triphosphate hydrolases"/>
    <property type="match status" value="1"/>
</dbReference>
<gene>
    <name evidence="6" type="ORF">QWY28_02940</name>
</gene>
<keyword evidence="2" id="KW-0547">Nucleotide-binding</keyword>
<evidence type="ECO:0000259" key="5">
    <source>
        <dbReference type="PROSITE" id="PS50893"/>
    </source>
</evidence>
<evidence type="ECO:0000313" key="6">
    <source>
        <dbReference type="EMBL" id="MDN4171892.1"/>
    </source>
</evidence>
<dbReference type="Proteomes" id="UP001168620">
    <property type="component" value="Unassembled WGS sequence"/>
</dbReference>
<accession>A0ABT8FB28</accession>
<evidence type="ECO:0000256" key="2">
    <source>
        <dbReference type="ARBA" id="ARBA00022741"/>
    </source>
</evidence>
<dbReference type="RefSeq" id="WP_300950805.1">
    <property type="nucleotide sequence ID" value="NZ_JAUHJQ010000001.1"/>
</dbReference>
<feature type="compositionally biased region" description="Low complexity" evidence="4">
    <location>
        <begin position="1"/>
        <end position="11"/>
    </location>
</feature>